<organism evidence="1 2">
    <name type="scientific">Metabacillus litoralis</name>
    <dbReference type="NCBI Taxonomy" id="152268"/>
    <lineage>
        <taxon>Bacteria</taxon>
        <taxon>Bacillati</taxon>
        <taxon>Bacillota</taxon>
        <taxon>Bacilli</taxon>
        <taxon>Bacillales</taxon>
        <taxon>Bacillaceae</taxon>
        <taxon>Metabacillus</taxon>
    </lineage>
</organism>
<dbReference type="Gene3D" id="3.40.1410.10">
    <property type="entry name" value="Chorismate lyase-like"/>
    <property type="match status" value="1"/>
</dbReference>
<keyword evidence="2" id="KW-1185">Reference proteome</keyword>
<dbReference type="EMBL" id="LWSG01000034">
    <property type="protein sequence ID" value="OAS83914.1"/>
    <property type="molecule type" value="Genomic_DNA"/>
</dbReference>
<name>A0A179SRB0_9BACI</name>
<proteinExistence type="predicted"/>
<evidence type="ECO:0000313" key="2">
    <source>
        <dbReference type="Proteomes" id="UP000078534"/>
    </source>
</evidence>
<evidence type="ECO:0000313" key="1">
    <source>
        <dbReference type="EMBL" id="OAS83914.1"/>
    </source>
</evidence>
<dbReference type="AlphaFoldDB" id="A0A179SRB0"/>
<gene>
    <name evidence="1" type="ORF">A6K24_07340</name>
</gene>
<protein>
    <recommendedName>
        <fullName evidence="3">DUF98 domain-containing protein</fullName>
    </recommendedName>
</protein>
<dbReference type="STRING" id="152268.A6K24_07340"/>
<dbReference type="Proteomes" id="UP000078534">
    <property type="component" value="Unassembled WGS sequence"/>
</dbReference>
<evidence type="ECO:0008006" key="3">
    <source>
        <dbReference type="Google" id="ProtNLM"/>
    </source>
</evidence>
<dbReference type="RefSeq" id="WP_066336488.1">
    <property type="nucleotide sequence ID" value="NZ_LWSG01000034.1"/>
</dbReference>
<dbReference type="OrthoDB" id="2832837at2"/>
<comment type="caution">
    <text evidence="1">The sequence shown here is derived from an EMBL/GenBank/DDBJ whole genome shotgun (WGS) entry which is preliminary data.</text>
</comment>
<dbReference type="SUPFAM" id="SSF64288">
    <property type="entry name" value="Chorismate lyase-like"/>
    <property type="match status" value="1"/>
</dbReference>
<dbReference type="InterPro" id="IPR028978">
    <property type="entry name" value="Chorismate_lyase_/UTRA_dom_sf"/>
</dbReference>
<sequence length="188" mass="22000">MEELSKVLFELLLVSDGRTTDMLETLCGERVYVEVINQEKHDNTIYRESFLYTVNQNLFVSHNFMMLYPEHVPSEFYQRILEKEEVIGKILKNDEVLSNRIITKNGWCLPTEISDLSGNPKKLIFAEELNGGMIPFKEYKLHFQSNEKPGIKLVEYFNPNLIHYRLQKNRFIKSPVDEIRAEKVGGLV</sequence>
<reference evidence="2" key="1">
    <citation type="submission" date="2016-04" db="EMBL/GenBank/DDBJ databases">
        <authorList>
            <person name="Lyu Z."/>
            <person name="Lyu W."/>
        </authorList>
    </citation>
    <scope>NUCLEOTIDE SEQUENCE [LARGE SCALE GENOMIC DNA]</scope>
    <source>
        <strain evidence="2">C44</strain>
    </source>
</reference>
<accession>A0A179SRB0</accession>